<accession>A0A146LFN6</accession>
<sequence>MLHVGRSCWYGTIVPEILGTAPASFPHGRTPTRLAGRCMPIPHVVESLMPNPPPSVARVLVTSSAMSGWNSMSNSSTPSTPTVIPVYRWQIAASTVRCTVYPVHLYRAVFPHLVPASNLLWNFQPTLYSSHDG</sequence>
<dbReference type="EMBL" id="GDHC01012414">
    <property type="protein sequence ID" value="JAQ06215.1"/>
    <property type="molecule type" value="Transcribed_RNA"/>
</dbReference>
<gene>
    <name evidence="1" type="ORF">g.39212</name>
</gene>
<protein>
    <submittedName>
        <fullName evidence="1">Uncharacterized protein</fullName>
    </submittedName>
</protein>
<evidence type="ECO:0000313" key="1">
    <source>
        <dbReference type="EMBL" id="JAQ06215.1"/>
    </source>
</evidence>
<dbReference type="AlphaFoldDB" id="A0A146LFN6"/>
<name>A0A146LFN6_LYGHE</name>
<organism evidence="1">
    <name type="scientific">Lygus hesperus</name>
    <name type="common">Western plant bug</name>
    <dbReference type="NCBI Taxonomy" id="30085"/>
    <lineage>
        <taxon>Eukaryota</taxon>
        <taxon>Metazoa</taxon>
        <taxon>Ecdysozoa</taxon>
        <taxon>Arthropoda</taxon>
        <taxon>Hexapoda</taxon>
        <taxon>Insecta</taxon>
        <taxon>Pterygota</taxon>
        <taxon>Neoptera</taxon>
        <taxon>Paraneoptera</taxon>
        <taxon>Hemiptera</taxon>
        <taxon>Heteroptera</taxon>
        <taxon>Panheteroptera</taxon>
        <taxon>Cimicomorpha</taxon>
        <taxon>Miridae</taxon>
        <taxon>Mirini</taxon>
        <taxon>Lygus</taxon>
    </lineage>
</organism>
<proteinExistence type="predicted"/>
<reference evidence="1" key="1">
    <citation type="journal article" date="2016" name="Gigascience">
        <title>De novo construction of an expanded transcriptome assembly for the western tarnished plant bug, Lygus hesperus.</title>
        <authorList>
            <person name="Tassone E.E."/>
            <person name="Geib S.M."/>
            <person name="Hall B."/>
            <person name="Fabrick J.A."/>
            <person name="Brent C.S."/>
            <person name="Hull J.J."/>
        </authorList>
    </citation>
    <scope>NUCLEOTIDE SEQUENCE</scope>
</reference>